<dbReference type="OrthoDB" id="886805at2"/>
<evidence type="ECO:0000313" key="3">
    <source>
        <dbReference type="Proteomes" id="UP000033109"/>
    </source>
</evidence>
<keyword evidence="1" id="KW-0732">Signal</keyword>
<sequence>MKKITRCLSAGLLFVSVVLSSCSATREQQIEDDLADFRSWVSNTTSNVAERTEEDWERARDDFKMRTQELDQKQDQFSDELKQDYQNLKREFQEADEAYQRGATDASLGEWERNLLGRWADYATINEENVREAYITFLENVRQQKGTWSNQDWDMAKRVLEKLNDRKDQINGNIPTDTEVKIKALQMEFRTLETAADVSGGN</sequence>
<accession>A0A0E3UY69</accession>
<dbReference type="EMBL" id="CP009621">
    <property type="protein sequence ID" value="AKD04882.1"/>
    <property type="molecule type" value="Genomic_DNA"/>
</dbReference>
<dbReference type="KEGG" id="pko:PKOR_19505"/>
<organism evidence="2 3">
    <name type="scientific">Pontibacter korlensis</name>
    <dbReference type="NCBI Taxonomy" id="400092"/>
    <lineage>
        <taxon>Bacteria</taxon>
        <taxon>Pseudomonadati</taxon>
        <taxon>Bacteroidota</taxon>
        <taxon>Cytophagia</taxon>
        <taxon>Cytophagales</taxon>
        <taxon>Hymenobacteraceae</taxon>
        <taxon>Pontibacter</taxon>
    </lineage>
</organism>
<evidence type="ECO:0008006" key="4">
    <source>
        <dbReference type="Google" id="ProtNLM"/>
    </source>
</evidence>
<feature type="chain" id="PRO_5002413626" description="Lipoprotein" evidence="1">
    <location>
        <begin position="24"/>
        <end position="202"/>
    </location>
</feature>
<feature type="signal peptide" evidence="1">
    <location>
        <begin position="1"/>
        <end position="23"/>
    </location>
</feature>
<protein>
    <recommendedName>
        <fullName evidence="4">Lipoprotein</fullName>
    </recommendedName>
</protein>
<name>A0A0E3UY69_9BACT</name>
<evidence type="ECO:0000313" key="2">
    <source>
        <dbReference type="EMBL" id="AKD04882.1"/>
    </source>
</evidence>
<dbReference type="PROSITE" id="PS51257">
    <property type="entry name" value="PROKAR_LIPOPROTEIN"/>
    <property type="match status" value="1"/>
</dbReference>
<dbReference type="Proteomes" id="UP000033109">
    <property type="component" value="Chromosome"/>
</dbReference>
<dbReference type="HOGENOM" id="CLU_1353611_0_0_10"/>
<dbReference type="PATRIC" id="fig|400092.3.peg.4270"/>
<dbReference type="RefSeq" id="WP_046312908.1">
    <property type="nucleotide sequence ID" value="NZ_CBCSCY010000038.1"/>
</dbReference>
<keyword evidence="3" id="KW-1185">Reference proteome</keyword>
<gene>
    <name evidence="2" type="ORF">PKOR_19505</name>
</gene>
<dbReference type="AlphaFoldDB" id="A0A0E3UY69"/>
<reference evidence="2 3" key="1">
    <citation type="journal article" date="2015" name="Sci. Rep.">
        <title>Unraveling adaptation of Pontibacter korlensis to radiation and infertility in desert through complete genome and comparative transcriptomic analysis.</title>
        <authorList>
            <person name="Dai J."/>
            <person name="Dai W."/>
            <person name="Qiu C."/>
            <person name="Yang Z."/>
            <person name="Zhang Y."/>
            <person name="Zhou M."/>
            <person name="Zhang L."/>
            <person name="Fang C."/>
            <person name="Gao Q."/>
            <person name="Yang Q."/>
            <person name="Li X."/>
            <person name="Wang Z."/>
            <person name="Wang Z."/>
            <person name="Jia Z."/>
            <person name="Chen X."/>
        </authorList>
    </citation>
    <scope>NUCLEOTIDE SEQUENCE [LARGE SCALE GENOMIC DNA]</scope>
    <source>
        <strain evidence="2 3">X14-1T</strain>
    </source>
</reference>
<evidence type="ECO:0000256" key="1">
    <source>
        <dbReference type="SAM" id="SignalP"/>
    </source>
</evidence>
<proteinExistence type="predicted"/>